<evidence type="ECO:0000256" key="2">
    <source>
        <dbReference type="ARBA" id="ARBA00022840"/>
    </source>
</evidence>
<keyword evidence="1" id="KW-0547">Nucleotide-binding</keyword>
<dbReference type="Pfam" id="PF00004">
    <property type="entry name" value="AAA"/>
    <property type="match status" value="1"/>
</dbReference>
<dbReference type="Gene3D" id="3.40.50.300">
    <property type="entry name" value="P-loop containing nucleotide triphosphate hydrolases"/>
    <property type="match status" value="2"/>
</dbReference>
<evidence type="ECO:0000256" key="1">
    <source>
        <dbReference type="ARBA" id="ARBA00022741"/>
    </source>
</evidence>
<dbReference type="SMART" id="SM00382">
    <property type="entry name" value="AAA"/>
    <property type="match status" value="2"/>
</dbReference>
<evidence type="ECO:0000313" key="6">
    <source>
        <dbReference type="Proteomes" id="UP000488295"/>
    </source>
</evidence>
<dbReference type="EMBL" id="WKKC01000021">
    <property type="protein sequence ID" value="MTE03608.1"/>
    <property type="molecule type" value="Genomic_DNA"/>
</dbReference>
<comment type="caution">
    <text evidence="5">The sequence shown here is derived from an EMBL/GenBank/DDBJ whole genome shotgun (WGS) entry which is preliminary data.</text>
</comment>
<dbReference type="RefSeq" id="WP_155692780.1">
    <property type="nucleotide sequence ID" value="NZ_WKKC01000021.1"/>
</dbReference>
<dbReference type="GO" id="GO:0005737">
    <property type="term" value="C:cytoplasm"/>
    <property type="evidence" value="ECO:0007669"/>
    <property type="project" value="TreeGrafter"/>
</dbReference>
<dbReference type="PRINTS" id="PR00300">
    <property type="entry name" value="CLPPROTEASEA"/>
</dbReference>
<protein>
    <submittedName>
        <fullName evidence="5">AAA domain-containing protein</fullName>
    </submittedName>
</protein>
<dbReference type="AlphaFoldDB" id="A0A9X5AM50"/>
<dbReference type="InterPro" id="IPR050130">
    <property type="entry name" value="ClpA_ClpB"/>
</dbReference>
<keyword evidence="2" id="KW-0067">ATP-binding</keyword>
<dbReference type="GO" id="GO:0016887">
    <property type="term" value="F:ATP hydrolysis activity"/>
    <property type="evidence" value="ECO:0007669"/>
    <property type="project" value="InterPro"/>
</dbReference>
<dbReference type="GO" id="GO:0005524">
    <property type="term" value="F:ATP binding"/>
    <property type="evidence" value="ECO:0007669"/>
    <property type="project" value="UniProtKB-KW"/>
</dbReference>
<dbReference type="SUPFAM" id="SSF52540">
    <property type="entry name" value="P-loop containing nucleoside triphosphate hydrolases"/>
    <property type="match status" value="2"/>
</dbReference>
<proteinExistence type="predicted"/>
<feature type="domain" description="AAA+ ATPase" evidence="4">
    <location>
        <begin position="53"/>
        <end position="202"/>
    </location>
</feature>
<dbReference type="GO" id="GO:0034605">
    <property type="term" value="P:cellular response to heat"/>
    <property type="evidence" value="ECO:0007669"/>
    <property type="project" value="TreeGrafter"/>
</dbReference>
<dbReference type="PANTHER" id="PTHR11638:SF18">
    <property type="entry name" value="HEAT SHOCK PROTEIN 104"/>
    <property type="match status" value="1"/>
</dbReference>
<gene>
    <name evidence="5" type="ORF">GJU95_07485</name>
</gene>
<dbReference type="CDD" id="cd00009">
    <property type="entry name" value="AAA"/>
    <property type="match status" value="1"/>
</dbReference>
<dbReference type="Proteomes" id="UP000488295">
    <property type="component" value="Unassembled WGS sequence"/>
</dbReference>
<evidence type="ECO:0000256" key="3">
    <source>
        <dbReference type="ARBA" id="ARBA00025613"/>
    </source>
</evidence>
<organism evidence="5 6">
    <name type="scientific">Lactobacillus johnsonii</name>
    <dbReference type="NCBI Taxonomy" id="33959"/>
    <lineage>
        <taxon>Bacteria</taxon>
        <taxon>Bacillati</taxon>
        <taxon>Bacillota</taxon>
        <taxon>Bacilli</taxon>
        <taxon>Lactobacillales</taxon>
        <taxon>Lactobacillaceae</taxon>
        <taxon>Lactobacillus</taxon>
    </lineage>
</organism>
<dbReference type="InterPro" id="IPR001270">
    <property type="entry name" value="ClpA/B"/>
</dbReference>
<dbReference type="InterPro" id="IPR027417">
    <property type="entry name" value="P-loop_NTPase"/>
</dbReference>
<evidence type="ECO:0000259" key="4">
    <source>
        <dbReference type="SMART" id="SM00382"/>
    </source>
</evidence>
<dbReference type="InterPro" id="IPR003593">
    <property type="entry name" value="AAA+_ATPase"/>
</dbReference>
<feature type="domain" description="AAA+ ATPase" evidence="4">
    <location>
        <begin position="335"/>
        <end position="464"/>
    </location>
</feature>
<evidence type="ECO:0000313" key="5">
    <source>
        <dbReference type="EMBL" id="MTE03608.1"/>
    </source>
</evidence>
<dbReference type="PANTHER" id="PTHR11638">
    <property type="entry name" value="ATP-DEPENDENT CLP PROTEASE"/>
    <property type="match status" value="1"/>
</dbReference>
<comment type="function">
    <text evidence="3">Part of a stress-induced multi-chaperone system, it is involved in the recovery of the cell from heat-induced damage, in cooperation with DnaK, DnaJ and GrpE. Acts before DnaK, in the processing of protein aggregates. Protein binding stimulates the ATPase activity; ATP hydrolysis unfolds the denatured protein aggregates, which probably helps expose new hydrophobic binding sites on the surface of ClpB-bound aggregates, contributing to the solubilization and refolding of denatured protein aggregates by DnaK.</text>
</comment>
<name>A0A9X5AM50_LACJH</name>
<dbReference type="InterPro" id="IPR003959">
    <property type="entry name" value="ATPase_AAA_core"/>
</dbReference>
<dbReference type="Pfam" id="PF07724">
    <property type="entry name" value="AAA_2"/>
    <property type="match status" value="1"/>
</dbReference>
<accession>A0A9X5AM50</accession>
<sequence length="669" mass="74027">MPAALDETVHLVLPEEISEKYNHALSYVPPGKGTVVGNKDKLEMLEDIMYNPGNPSAVLLGEAGIGKTALVEQLIFLHQKTSEPFIVVRLGIEILGGLPLNTVISRMSTLLTDMRRIRKATAEGNPGKKFKLILFIDEVHKLNDYGKGVRSSAALNALKEGLGRGVFPIITATTSKEYFENLAIDDAIDRRFNQVILDPPTLDTTRIILKRRLKYHKSREDYVPEISDKTLDELVHLTDVYVRNQVNPAKSIKILDACIGHTSRVFAQSGKKLDINHKTFQYIFLQNGYNIDPPSSAKTVRDEIHRRVKGQPLGVRLISDAINNAFFAPRDRKKPLFVALLAGTTGTGKTETAKAVAKALYGRDDAILTINGGDYPTAEDAPLVQKTIGDDMAANKQKVILLDEFEKSHKTVQFSLMRMLDEGIVRDSHGVDRSINNTVVIATTNLGAKFFNDLGKNLNLDRNENPDAYSDALYNEFLSKKQDLIQALINGDEGQNNGIKPEILQRFQDIIPYFPLPKTIMAMIARIKIQNLKKQWAVPGTIYSLGDVRINLLVPAVLNADQWQDLTENKKYAGLDPLSVMIAEDMINAKADQEGARAIDKVLSTKLISKITQQISDRIEAGLSVDASVGAFVVGTNGHAFFEKPSTGKPDIAVTFRTIDELNQKSFAS</sequence>
<reference evidence="5 6" key="1">
    <citation type="submission" date="2019-11" db="EMBL/GenBank/DDBJ databases">
        <title>Gastrointestinal microbiota of Peromyscus leucopus.</title>
        <authorList>
            <person name="Milovic A."/>
            <person name="Bassam K."/>
            <person name="Barbour A.G."/>
        </authorList>
    </citation>
    <scope>NUCLEOTIDE SEQUENCE [LARGE SCALE GENOMIC DNA]</scope>
    <source>
        <strain evidence="5 6">LL8</strain>
    </source>
</reference>